<gene>
    <name evidence="2" type="ORF">A4U43_C01F17330</name>
</gene>
<dbReference type="Proteomes" id="UP000243459">
    <property type="component" value="Chromosome 1"/>
</dbReference>
<reference evidence="3" key="1">
    <citation type="journal article" date="2017" name="Nat. Commun.">
        <title>The asparagus genome sheds light on the origin and evolution of a young Y chromosome.</title>
        <authorList>
            <person name="Harkess A."/>
            <person name="Zhou J."/>
            <person name="Xu C."/>
            <person name="Bowers J.E."/>
            <person name="Van der Hulst R."/>
            <person name="Ayyampalayam S."/>
            <person name="Mercati F."/>
            <person name="Riccardi P."/>
            <person name="McKain M.R."/>
            <person name="Kakrana A."/>
            <person name="Tang H."/>
            <person name="Ray J."/>
            <person name="Groenendijk J."/>
            <person name="Arikit S."/>
            <person name="Mathioni S.M."/>
            <person name="Nakano M."/>
            <person name="Shan H."/>
            <person name="Telgmann-Rauber A."/>
            <person name="Kanno A."/>
            <person name="Yue Z."/>
            <person name="Chen H."/>
            <person name="Li W."/>
            <person name="Chen Y."/>
            <person name="Xu X."/>
            <person name="Zhang Y."/>
            <person name="Luo S."/>
            <person name="Chen H."/>
            <person name="Gao J."/>
            <person name="Mao Z."/>
            <person name="Pires J.C."/>
            <person name="Luo M."/>
            <person name="Kudrna D."/>
            <person name="Wing R.A."/>
            <person name="Meyers B.C."/>
            <person name="Yi K."/>
            <person name="Kong H."/>
            <person name="Lavrijsen P."/>
            <person name="Sunseri F."/>
            <person name="Falavigna A."/>
            <person name="Ye Y."/>
            <person name="Leebens-Mack J.H."/>
            <person name="Chen G."/>
        </authorList>
    </citation>
    <scope>NUCLEOTIDE SEQUENCE [LARGE SCALE GENOMIC DNA]</scope>
    <source>
        <strain evidence="3">cv. DH0086</strain>
    </source>
</reference>
<protein>
    <submittedName>
        <fullName evidence="2">Uncharacterized protein</fullName>
    </submittedName>
</protein>
<keyword evidence="3" id="KW-1185">Reference proteome</keyword>
<accession>A0A5P1FSJ7</accession>
<dbReference type="Gramene" id="ONK80407">
    <property type="protein sequence ID" value="ONK80407"/>
    <property type="gene ID" value="A4U43_C01F17330"/>
</dbReference>
<dbReference type="EMBL" id="CM007381">
    <property type="protein sequence ID" value="ONK80407.1"/>
    <property type="molecule type" value="Genomic_DNA"/>
</dbReference>
<name>A0A5P1FSJ7_ASPOF</name>
<proteinExistence type="predicted"/>
<sequence length="113" mass="11469">MDELAAELGVGKSLPLGQHLPEEQPFIRADKVDTITGTPTGIVSLTFEPILSCRPGDEGESSKGTGVESAATILLTKGGTEAPVMPEPSADAGVQDQEAPASIDVAAPPCQAS</sequence>
<feature type="region of interest" description="Disordered" evidence="1">
    <location>
        <begin position="77"/>
        <end position="113"/>
    </location>
</feature>
<dbReference type="AlphaFoldDB" id="A0A5P1FSJ7"/>
<evidence type="ECO:0000256" key="1">
    <source>
        <dbReference type="SAM" id="MobiDB-lite"/>
    </source>
</evidence>
<evidence type="ECO:0000313" key="2">
    <source>
        <dbReference type="EMBL" id="ONK80407.1"/>
    </source>
</evidence>
<evidence type="ECO:0000313" key="3">
    <source>
        <dbReference type="Proteomes" id="UP000243459"/>
    </source>
</evidence>
<organism evidence="2 3">
    <name type="scientific">Asparagus officinalis</name>
    <name type="common">Garden asparagus</name>
    <dbReference type="NCBI Taxonomy" id="4686"/>
    <lineage>
        <taxon>Eukaryota</taxon>
        <taxon>Viridiplantae</taxon>
        <taxon>Streptophyta</taxon>
        <taxon>Embryophyta</taxon>
        <taxon>Tracheophyta</taxon>
        <taxon>Spermatophyta</taxon>
        <taxon>Magnoliopsida</taxon>
        <taxon>Liliopsida</taxon>
        <taxon>Asparagales</taxon>
        <taxon>Asparagaceae</taxon>
        <taxon>Asparagoideae</taxon>
        <taxon>Asparagus</taxon>
    </lineage>
</organism>